<keyword evidence="3" id="KW-1185">Reference proteome</keyword>
<organism evidence="2 3">
    <name type="scientific">Qipengyuania qiaonensis</name>
    <dbReference type="NCBI Taxonomy" id="2867240"/>
    <lineage>
        <taxon>Bacteria</taxon>
        <taxon>Pseudomonadati</taxon>
        <taxon>Pseudomonadota</taxon>
        <taxon>Alphaproteobacteria</taxon>
        <taxon>Sphingomonadales</taxon>
        <taxon>Erythrobacteraceae</taxon>
        <taxon>Qipengyuania</taxon>
    </lineage>
</organism>
<feature type="transmembrane region" description="Helical" evidence="1">
    <location>
        <begin position="61"/>
        <end position="82"/>
    </location>
</feature>
<feature type="transmembrane region" description="Helical" evidence="1">
    <location>
        <begin position="22"/>
        <end position="41"/>
    </location>
</feature>
<gene>
    <name evidence="2" type="ORF">K3174_02155</name>
</gene>
<comment type="caution">
    <text evidence="2">The sequence shown here is derived from an EMBL/GenBank/DDBJ whole genome shotgun (WGS) entry which is preliminary data.</text>
</comment>
<dbReference type="EMBL" id="JAIGNO010000001">
    <property type="protein sequence ID" value="MBX7481320.1"/>
    <property type="molecule type" value="Genomic_DNA"/>
</dbReference>
<keyword evidence="1" id="KW-0472">Membrane</keyword>
<dbReference type="Proteomes" id="UP000755104">
    <property type="component" value="Unassembled WGS sequence"/>
</dbReference>
<feature type="transmembrane region" description="Helical" evidence="1">
    <location>
        <begin position="124"/>
        <end position="143"/>
    </location>
</feature>
<feature type="transmembrane region" description="Helical" evidence="1">
    <location>
        <begin position="94"/>
        <end position="118"/>
    </location>
</feature>
<dbReference type="RefSeq" id="WP_221555248.1">
    <property type="nucleotide sequence ID" value="NZ_JAIGNO010000001.1"/>
</dbReference>
<proteinExistence type="predicted"/>
<accession>A0ABS7J5Q4</accession>
<evidence type="ECO:0000313" key="2">
    <source>
        <dbReference type="EMBL" id="MBX7481320.1"/>
    </source>
</evidence>
<keyword evidence="1" id="KW-1133">Transmembrane helix</keyword>
<name>A0ABS7J5Q4_9SPHN</name>
<protein>
    <submittedName>
        <fullName evidence="2">Uncharacterized protein</fullName>
    </submittedName>
</protein>
<sequence length="151" mass="16498">MTSDDQPGPGLRKTRKRRRRQLYYMGTAVVLGALIGALLAQPDSERSFFGPDVTGLTLDPMAAIGISALILFSLLIFPLWGFTQIDEHLREQNLIGSVGGTMAVLNGYPVWLMLYAGGFVDEPHAFGLFLLAFGGTIISFLVAKARDWLPL</sequence>
<keyword evidence="1" id="KW-0812">Transmembrane</keyword>
<evidence type="ECO:0000313" key="3">
    <source>
        <dbReference type="Proteomes" id="UP000755104"/>
    </source>
</evidence>
<evidence type="ECO:0000256" key="1">
    <source>
        <dbReference type="SAM" id="Phobius"/>
    </source>
</evidence>
<reference evidence="2 3" key="1">
    <citation type="submission" date="2021-08" db="EMBL/GenBank/DDBJ databases">
        <title>Comparative Genomics Analysis of the Genus Qipengyuania Reveals Extensive Genetic Diversity and Metabolic Versatility, Including the Description of Fifteen Novel Species.</title>
        <authorList>
            <person name="Liu Y."/>
        </authorList>
    </citation>
    <scope>NUCLEOTIDE SEQUENCE [LARGE SCALE GENOMIC DNA]</scope>
    <source>
        <strain evidence="2 3">6D47A</strain>
    </source>
</reference>